<evidence type="ECO:0000313" key="3">
    <source>
        <dbReference type="EMBL" id="PXW55646.1"/>
    </source>
</evidence>
<reference evidence="3 4" key="1">
    <citation type="submission" date="2018-05" db="EMBL/GenBank/DDBJ databases">
        <title>Genomic Encyclopedia of Type Strains, Phase IV (KMG-IV): sequencing the most valuable type-strain genomes for metagenomic binning, comparative biology and taxonomic classification.</title>
        <authorList>
            <person name="Goeker M."/>
        </authorList>
    </citation>
    <scope>NUCLEOTIDE SEQUENCE [LARGE SCALE GENOMIC DNA]</scope>
    <source>
        <strain evidence="3 4">DSM 6462</strain>
    </source>
</reference>
<name>A0A2V3U240_9HYPH</name>
<dbReference type="FunFam" id="3.20.20.100:FF:000004">
    <property type="entry name" value="Oxidoreductase, aldo/keto reductase"/>
    <property type="match status" value="1"/>
</dbReference>
<dbReference type="PRINTS" id="PR00069">
    <property type="entry name" value="ALDKETRDTASE"/>
</dbReference>
<sequence>MFRHNYHTRIYSLFTRSVAAGYGHYRGNAMEFRNLGRSGLRVSVVGLGCNNFGGRLDVEATRSVVHKAIDAGITLFDTADIYGNRGGSESQLGEVLGPRRKDIVLATKFGMAMDDVDVLKGGSRRYIMAAVEASLKRLKTDWIDLYQLHRPDPLTPIEETLRALDDLIRAGKVRYIGCSNLPGWQVVEAHFTARELGINGFASVQDEYSLVERGIERELVPAASRYGFGLLPFFPLASGLLTGKYKRGEAAPAGTRFAEQRYADRYFNDRNWDIVEGLRGFAEARGHSLLELAFSWLAARPLVASVIAGATKPEQVEANIKAASWQLTAEDLAEIDRITGVPA</sequence>
<dbReference type="PANTHER" id="PTHR43364">
    <property type="entry name" value="NADH-SPECIFIC METHYLGLYOXAL REDUCTASE-RELATED"/>
    <property type="match status" value="1"/>
</dbReference>
<evidence type="ECO:0000313" key="4">
    <source>
        <dbReference type="Proteomes" id="UP000248021"/>
    </source>
</evidence>
<dbReference type="Pfam" id="PF00248">
    <property type="entry name" value="Aldo_ket_red"/>
    <property type="match status" value="1"/>
</dbReference>
<keyword evidence="4" id="KW-1185">Reference proteome</keyword>
<evidence type="ECO:0000256" key="1">
    <source>
        <dbReference type="ARBA" id="ARBA00023002"/>
    </source>
</evidence>
<dbReference type="InterPro" id="IPR023210">
    <property type="entry name" value="NADP_OxRdtase_dom"/>
</dbReference>
<comment type="caution">
    <text evidence="3">The sequence shown here is derived from an EMBL/GenBank/DDBJ whole genome shotgun (WGS) entry which is preliminary data.</text>
</comment>
<accession>A0A2V3U240</accession>
<dbReference type="GO" id="GO:0005829">
    <property type="term" value="C:cytosol"/>
    <property type="evidence" value="ECO:0007669"/>
    <property type="project" value="TreeGrafter"/>
</dbReference>
<dbReference type="PANTHER" id="PTHR43364:SF4">
    <property type="entry name" value="NAD(P)-LINKED OXIDOREDUCTASE SUPERFAMILY PROTEIN"/>
    <property type="match status" value="1"/>
</dbReference>
<dbReference type="InterPro" id="IPR036812">
    <property type="entry name" value="NAD(P)_OxRdtase_dom_sf"/>
</dbReference>
<protein>
    <submittedName>
        <fullName evidence="3">Aryl-alcohol dehydrogenase-like predicted oxidoreductase</fullName>
    </submittedName>
</protein>
<dbReference type="InterPro" id="IPR020471">
    <property type="entry name" value="AKR"/>
</dbReference>
<feature type="domain" description="NADP-dependent oxidoreductase" evidence="2">
    <location>
        <begin position="45"/>
        <end position="338"/>
    </location>
</feature>
<dbReference type="AlphaFoldDB" id="A0A2V3U240"/>
<dbReference type="SUPFAM" id="SSF51430">
    <property type="entry name" value="NAD(P)-linked oxidoreductase"/>
    <property type="match status" value="1"/>
</dbReference>
<gene>
    <name evidence="3" type="ORF">C7450_10953</name>
</gene>
<dbReference type="Gene3D" id="3.20.20.100">
    <property type="entry name" value="NADP-dependent oxidoreductase domain"/>
    <property type="match status" value="1"/>
</dbReference>
<organism evidence="3 4">
    <name type="scientific">Chelatococcus asaccharovorans</name>
    <dbReference type="NCBI Taxonomy" id="28210"/>
    <lineage>
        <taxon>Bacteria</taxon>
        <taxon>Pseudomonadati</taxon>
        <taxon>Pseudomonadota</taxon>
        <taxon>Alphaproteobacteria</taxon>
        <taxon>Hyphomicrobiales</taxon>
        <taxon>Chelatococcaceae</taxon>
        <taxon>Chelatococcus</taxon>
    </lineage>
</organism>
<keyword evidence="1" id="KW-0560">Oxidoreductase</keyword>
<proteinExistence type="predicted"/>
<dbReference type="Proteomes" id="UP000248021">
    <property type="component" value="Unassembled WGS sequence"/>
</dbReference>
<dbReference type="EMBL" id="QJJK01000009">
    <property type="protein sequence ID" value="PXW55646.1"/>
    <property type="molecule type" value="Genomic_DNA"/>
</dbReference>
<dbReference type="InterPro" id="IPR050523">
    <property type="entry name" value="AKR_Detox_Biosynth"/>
</dbReference>
<evidence type="ECO:0000259" key="2">
    <source>
        <dbReference type="Pfam" id="PF00248"/>
    </source>
</evidence>
<dbReference type="GO" id="GO:0016491">
    <property type="term" value="F:oxidoreductase activity"/>
    <property type="evidence" value="ECO:0007669"/>
    <property type="project" value="UniProtKB-KW"/>
</dbReference>